<dbReference type="PANTHER" id="PTHR10359:SF18">
    <property type="entry name" value="ENDONUCLEASE III"/>
    <property type="match status" value="1"/>
</dbReference>
<evidence type="ECO:0000256" key="7">
    <source>
        <dbReference type="ARBA" id="ARBA00023014"/>
    </source>
</evidence>
<dbReference type="FunFam" id="1.10.1670.10:FF:000001">
    <property type="entry name" value="Endonuclease III"/>
    <property type="match status" value="1"/>
</dbReference>
<dbReference type="NCBIfam" id="TIGR01083">
    <property type="entry name" value="nth"/>
    <property type="match status" value="1"/>
</dbReference>
<dbReference type="Gene3D" id="1.10.340.30">
    <property type="entry name" value="Hypothetical protein, domain 2"/>
    <property type="match status" value="1"/>
</dbReference>
<dbReference type="InterPro" id="IPR005759">
    <property type="entry name" value="Nth"/>
</dbReference>
<dbReference type="CDD" id="cd00056">
    <property type="entry name" value="ENDO3c"/>
    <property type="match status" value="1"/>
</dbReference>
<dbReference type="OrthoDB" id="9800977at2"/>
<dbReference type="InterPro" id="IPR003651">
    <property type="entry name" value="Endonuclease3_FeS-loop_motif"/>
</dbReference>
<dbReference type="HAMAP" id="MF_00942">
    <property type="entry name" value="Nth"/>
    <property type="match status" value="1"/>
</dbReference>
<evidence type="ECO:0000256" key="6">
    <source>
        <dbReference type="ARBA" id="ARBA00023004"/>
    </source>
</evidence>
<comment type="similarity">
    <text evidence="1 12">Belongs to the Nth/MutY family.</text>
</comment>
<proteinExistence type="inferred from homology"/>
<feature type="binding site" evidence="12">
    <location>
        <position position="218"/>
    </location>
    <ligand>
        <name>[4Fe-4S] cluster</name>
        <dbReference type="ChEBI" id="CHEBI:49883"/>
    </ligand>
</feature>
<organism evidence="14 15">
    <name type="scientific">Deinococcus indicus</name>
    <dbReference type="NCBI Taxonomy" id="223556"/>
    <lineage>
        <taxon>Bacteria</taxon>
        <taxon>Thermotogati</taxon>
        <taxon>Deinococcota</taxon>
        <taxon>Deinococci</taxon>
        <taxon>Deinococcales</taxon>
        <taxon>Deinococcaceae</taxon>
        <taxon>Deinococcus</taxon>
    </lineage>
</organism>
<dbReference type="GO" id="GO:0046872">
    <property type="term" value="F:metal ion binding"/>
    <property type="evidence" value="ECO:0007669"/>
    <property type="project" value="UniProtKB-KW"/>
</dbReference>
<evidence type="ECO:0000259" key="13">
    <source>
        <dbReference type="SMART" id="SM00478"/>
    </source>
</evidence>
<evidence type="ECO:0000313" key="15">
    <source>
        <dbReference type="Proteomes" id="UP000197208"/>
    </source>
</evidence>
<evidence type="ECO:0000256" key="5">
    <source>
        <dbReference type="ARBA" id="ARBA00022801"/>
    </source>
</evidence>
<evidence type="ECO:0000256" key="12">
    <source>
        <dbReference type="HAMAP-Rule" id="MF_00942"/>
    </source>
</evidence>
<feature type="binding site" evidence="12">
    <location>
        <position position="212"/>
    </location>
    <ligand>
        <name>[4Fe-4S] cluster</name>
        <dbReference type="ChEBI" id="CHEBI:49883"/>
    </ligand>
</feature>
<name>A0A246BH35_9DEIO</name>
<dbReference type="Pfam" id="PF00730">
    <property type="entry name" value="HhH-GPD"/>
    <property type="match status" value="1"/>
</dbReference>
<keyword evidence="8 12" id="KW-0238">DNA-binding</keyword>
<dbReference type="InterPro" id="IPR004035">
    <property type="entry name" value="Endouclease-III_FeS-bd_BS"/>
</dbReference>
<keyword evidence="11 12" id="KW-0326">Glycosidase</keyword>
<dbReference type="PANTHER" id="PTHR10359">
    <property type="entry name" value="A/G-SPECIFIC ADENINE GLYCOSYLASE/ENDONUCLEASE III"/>
    <property type="match status" value="1"/>
</dbReference>
<feature type="domain" description="HhH-GPD" evidence="13">
    <location>
        <begin position="53"/>
        <end position="200"/>
    </location>
</feature>
<dbReference type="GO" id="GO:0006285">
    <property type="term" value="P:base-excision repair, AP site formation"/>
    <property type="evidence" value="ECO:0007669"/>
    <property type="project" value="TreeGrafter"/>
</dbReference>
<reference evidence="14 15" key="1">
    <citation type="submission" date="2017-05" db="EMBL/GenBank/DDBJ databases">
        <title>De novo genome assembly of Deniococcus indicus strain DR1.</title>
        <authorList>
            <person name="Chauhan D."/>
            <person name="Yennamalli R.M."/>
            <person name="Priyadarshini R."/>
        </authorList>
    </citation>
    <scope>NUCLEOTIDE SEQUENCE [LARGE SCALE GENOMIC DNA]</scope>
    <source>
        <strain evidence="14 15">DR1</strain>
    </source>
</reference>
<sequence length="224" mass="23970">MTVTPSRSTPARLPAGTRARAPQVLGALEALYPDARTELEFRTPFELLVATVLSAQATDVSVNAATPALFAAYPDAQAMSAAQPEDIEPFIRRIGLFRSKARNLAALARLLVERHGGEVPNDFAAVVALPGAGRKTANVVLSNAFGYPAIAVDTHVGRLARRLGLSVQTNPDRVEADLQKLFARGRWVFLHHALILHGRRVCAARKPACGACVMATFCPKVGVE</sequence>
<dbReference type="Pfam" id="PF10576">
    <property type="entry name" value="EndIII_4Fe-2S"/>
    <property type="match status" value="1"/>
</dbReference>
<keyword evidence="14" id="KW-0255">Endonuclease</keyword>
<keyword evidence="5 12" id="KW-0378">Hydrolase</keyword>
<keyword evidence="14" id="KW-0540">Nuclease</keyword>
<comment type="caution">
    <text evidence="14">The sequence shown here is derived from an EMBL/GenBank/DDBJ whole genome shotgun (WGS) entry which is preliminary data.</text>
</comment>
<evidence type="ECO:0000256" key="9">
    <source>
        <dbReference type="ARBA" id="ARBA00023204"/>
    </source>
</evidence>
<protein>
    <recommendedName>
        <fullName evidence="12">Endonuclease III</fullName>
        <ecNumber evidence="12">4.2.99.18</ecNumber>
    </recommendedName>
    <alternativeName>
        <fullName evidence="12">DNA-(apurinic or apyrimidinic site) lyase</fullName>
    </alternativeName>
</protein>
<dbReference type="SUPFAM" id="SSF48150">
    <property type="entry name" value="DNA-glycosylase"/>
    <property type="match status" value="1"/>
</dbReference>
<dbReference type="Proteomes" id="UP000197208">
    <property type="component" value="Unassembled WGS sequence"/>
</dbReference>
<evidence type="ECO:0000256" key="4">
    <source>
        <dbReference type="ARBA" id="ARBA00022763"/>
    </source>
</evidence>
<keyword evidence="10 12" id="KW-0456">Lyase</keyword>
<keyword evidence="3 12" id="KW-0479">Metal-binding</keyword>
<evidence type="ECO:0000256" key="8">
    <source>
        <dbReference type="ARBA" id="ARBA00023125"/>
    </source>
</evidence>
<evidence type="ECO:0000256" key="3">
    <source>
        <dbReference type="ARBA" id="ARBA00022723"/>
    </source>
</evidence>
<dbReference type="InterPro" id="IPR011257">
    <property type="entry name" value="DNA_glycosylase"/>
</dbReference>
<accession>A0A246BH35</accession>
<evidence type="ECO:0000256" key="2">
    <source>
        <dbReference type="ARBA" id="ARBA00022485"/>
    </source>
</evidence>
<keyword evidence="9 12" id="KW-0234">DNA repair</keyword>
<dbReference type="Gene3D" id="1.10.1670.10">
    <property type="entry name" value="Helix-hairpin-Helix base-excision DNA repair enzymes (C-terminal)"/>
    <property type="match status" value="1"/>
</dbReference>
<feature type="binding site" evidence="12">
    <location>
        <position position="209"/>
    </location>
    <ligand>
        <name>[4Fe-4S] cluster</name>
        <dbReference type="ChEBI" id="CHEBI:49883"/>
    </ligand>
</feature>
<comment type="catalytic activity">
    <reaction evidence="12">
        <text>2'-deoxyribonucleotide-(2'-deoxyribose 5'-phosphate)-2'-deoxyribonucleotide-DNA = a 3'-end 2'-deoxyribonucleotide-(2,3-dehydro-2,3-deoxyribose 5'-phosphate)-DNA + a 5'-end 5'-phospho-2'-deoxyribonucleoside-DNA + H(+)</text>
        <dbReference type="Rhea" id="RHEA:66592"/>
        <dbReference type="Rhea" id="RHEA-COMP:13180"/>
        <dbReference type="Rhea" id="RHEA-COMP:16897"/>
        <dbReference type="Rhea" id="RHEA-COMP:17067"/>
        <dbReference type="ChEBI" id="CHEBI:15378"/>
        <dbReference type="ChEBI" id="CHEBI:136412"/>
        <dbReference type="ChEBI" id="CHEBI:157695"/>
        <dbReference type="ChEBI" id="CHEBI:167181"/>
        <dbReference type="EC" id="4.2.99.18"/>
    </reaction>
</comment>
<keyword evidence="2 12" id="KW-0004">4Fe-4S</keyword>
<dbReference type="RefSeq" id="WP_088249519.1">
    <property type="nucleotide sequence ID" value="NZ_BNAM01000005.1"/>
</dbReference>
<evidence type="ECO:0000256" key="1">
    <source>
        <dbReference type="ARBA" id="ARBA00008343"/>
    </source>
</evidence>
<comment type="cofactor">
    <cofactor evidence="12">
        <name>[4Fe-4S] cluster</name>
        <dbReference type="ChEBI" id="CHEBI:49883"/>
    </cofactor>
    <text evidence="12">Binds 1 [4Fe-4S] cluster.</text>
</comment>
<keyword evidence="7 12" id="KW-0411">Iron-sulfur</keyword>
<evidence type="ECO:0000256" key="10">
    <source>
        <dbReference type="ARBA" id="ARBA00023239"/>
    </source>
</evidence>
<dbReference type="AlphaFoldDB" id="A0A246BH35"/>
<gene>
    <name evidence="12" type="primary">nth</name>
    <name evidence="14" type="ORF">CBQ26_15380</name>
</gene>
<feature type="binding site" evidence="12">
    <location>
        <position position="202"/>
    </location>
    <ligand>
        <name>[4Fe-4S] cluster</name>
        <dbReference type="ChEBI" id="CHEBI:49883"/>
    </ligand>
</feature>
<dbReference type="InterPro" id="IPR003265">
    <property type="entry name" value="HhH-GPD_domain"/>
</dbReference>
<comment type="function">
    <text evidence="12">DNA repair enzyme that has both DNA N-glycosylase activity and AP-lyase activity. The DNA N-glycosylase activity releases various damaged pyrimidines from DNA by cleaving the N-glycosidic bond, leaving an AP (apurinic/apyrimidinic) site. The AP-lyase activity cleaves the phosphodiester bond 3' to the AP site by a beta-elimination, leaving a 3'-terminal unsaturated sugar and a product with a terminal 5'-phosphate.</text>
</comment>
<dbReference type="InterPro" id="IPR023170">
    <property type="entry name" value="HhH_base_excis_C"/>
</dbReference>
<keyword evidence="15" id="KW-1185">Reference proteome</keyword>
<keyword evidence="4 12" id="KW-0227">DNA damage</keyword>
<dbReference type="PIRSF" id="PIRSF001435">
    <property type="entry name" value="Nth"/>
    <property type="match status" value="1"/>
</dbReference>
<dbReference type="GO" id="GO:0140078">
    <property type="term" value="F:class I DNA-(apurinic or apyrimidinic site) endonuclease activity"/>
    <property type="evidence" value="ECO:0007669"/>
    <property type="project" value="UniProtKB-EC"/>
</dbReference>
<dbReference type="PROSITE" id="PS00764">
    <property type="entry name" value="ENDONUCLEASE_III_1"/>
    <property type="match status" value="1"/>
</dbReference>
<evidence type="ECO:0000313" key="14">
    <source>
        <dbReference type="EMBL" id="OWL94527.1"/>
    </source>
</evidence>
<dbReference type="EMBL" id="NHMK01000024">
    <property type="protein sequence ID" value="OWL94527.1"/>
    <property type="molecule type" value="Genomic_DNA"/>
</dbReference>
<dbReference type="GO" id="GO:0003677">
    <property type="term" value="F:DNA binding"/>
    <property type="evidence" value="ECO:0007669"/>
    <property type="project" value="UniProtKB-UniRule"/>
</dbReference>
<dbReference type="SMART" id="SM00525">
    <property type="entry name" value="FES"/>
    <property type="match status" value="1"/>
</dbReference>
<evidence type="ECO:0000256" key="11">
    <source>
        <dbReference type="ARBA" id="ARBA00023295"/>
    </source>
</evidence>
<dbReference type="GO" id="GO:0019104">
    <property type="term" value="F:DNA N-glycosylase activity"/>
    <property type="evidence" value="ECO:0007669"/>
    <property type="project" value="UniProtKB-UniRule"/>
</dbReference>
<dbReference type="SMART" id="SM00478">
    <property type="entry name" value="ENDO3c"/>
    <property type="match status" value="1"/>
</dbReference>
<dbReference type="EC" id="4.2.99.18" evidence="12"/>
<dbReference type="FunFam" id="1.10.340.30:FF:000001">
    <property type="entry name" value="Endonuclease III"/>
    <property type="match status" value="1"/>
</dbReference>
<dbReference type="GO" id="GO:0051539">
    <property type="term" value="F:4 iron, 4 sulfur cluster binding"/>
    <property type="evidence" value="ECO:0007669"/>
    <property type="project" value="UniProtKB-UniRule"/>
</dbReference>
<keyword evidence="6 12" id="KW-0408">Iron</keyword>